<feature type="compositionally biased region" description="Polar residues" evidence="1">
    <location>
        <begin position="78"/>
        <end position="93"/>
    </location>
</feature>
<accession>A0A6A3LBL8</accession>
<dbReference type="AlphaFoldDB" id="A0A6A3LBL8"/>
<reference evidence="2 3" key="1">
    <citation type="submission" date="2018-09" db="EMBL/GenBank/DDBJ databases">
        <title>Genomic investigation of the strawberry pathogen Phytophthora fragariae indicates pathogenicity is determined by transcriptional variation in three key races.</title>
        <authorList>
            <person name="Adams T.M."/>
            <person name="Armitage A.D."/>
            <person name="Sobczyk M.K."/>
            <person name="Bates H.J."/>
            <person name="Dunwell J.M."/>
            <person name="Nellist C.F."/>
            <person name="Harrison R.J."/>
        </authorList>
    </citation>
    <scope>NUCLEOTIDE SEQUENCE [LARGE SCALE GENOMIC DNA]</scope>
    <source>
        <strain evidence="2 3">SCRP249</strain>
    </source>
</reference>
<protein>
    <submittedName>
        <fullName evidence="2">Uncharacterized protein</fullName>
    </submittedName>
</protein>
<feature type="region of interest" description="Disordered" evidence="1">
    <location>
        <begin position="58"/>
        <end position="139"/>
    </location>
</feature>
<dbReference type="Proteomes" id="UP000429607">
    <property type="component" value="Unassembled WGS sequence"/>
</dbReference>
<comment type="caution">
    <text evidence="2">The sequence shown here is derived from an EMBL/GenBank/DDBJ whole genome shotgun (WGS) entry which is preliminary data.</text>
</comment>
<dbReference type="EMBL" id="QXFV01001158">
    <property type="protein sequence ID" value="KAE9013464.1"/>
    <property type="molecule type" value="Genomic_DNA"/>
</dbReference>
<evidence type="ECO:0000313" key="3">
    <source>
        <dbReference type="Proteomes" id="UP000429607"/>
    </source>
</evidence>
<evidence type="ECO:0000313" key="2">
    <source>
        <dbReference type="EMBL" id="KAE9013464.1"/>
    </source>
</evidence>
<gene>
    <name evidence="2" type="ORF">PR001_g15408</name>
</gene>
<proteinExistence type="predicted"/>
<sequence>MDLLRLLKEAGLTAGAFDADDLFHLEVDEIRVATSALFNMLKPMVGERLAARRSKPFSLLKPLDDEQPAVKPAEPKNAQAQSPEYHMGSSQYGPSGATMLQARAAGNLSVKIPTPRPTKITSSRVSPRTPPQDPASSLETYFQAAMSRFLSERP</sequence>
<organism evidence="2 3">
    <name type="scientific">Phytophthora rubi</name>
    <dbReference type="NCBI Taxonomy" id="129364"/>
    <lineage>
        <taxon>Eukaryota</taxon>
        <taxon>Sar</taxon>
        <taxon>Stramenopiles</taxon>
        <taxon>Oomycota</taxon>
        <taxon>Peronosporomycetes</taxon>
        <taxon>Peronosporales</taxon>
        <taxon>Peronosporaceae</taxon>
        <taxon>Phytophthora</taxon>
    </lineage>
</organism>
<name>A0A6A3LBL8_9STRA</name>
<evidence type="ECO:0000256" key="1">
    <source>
        <dbReference type="SAM" id="MobiDB-lite"/>
    </source>
</evidence>